<dbReference type="Proteomes" id="UP000002043">
    <property type="component" value="Chromosome"/>
</dbReference>
<feature type="transmembrane region" description="Helical" evidence="1">
    <location>
        <begin position="6"/>
        <end position="27"/>
    </location>
</feature>
<keyword evidence="1" id="KW-1133">Transmembrane helix</keyword>
<dbReference type="AlphaFoldDB" id="D3SPL4"/>
<dbReference type="EMBL" id="CP001931">
    <property type="protein sequence ID" value="ADC89101.1"/>
    <property type="molecule type" value="Genomic_DNA"/>
</dbReference>
<dbReference type="OrthoDB" id="8419862at2"/>
<evidence type="ECO:0000256" key="1">
    <source>
        <dbReference type="SAM" id="Phobius"/>
    </source>
</evidence>
<sequence length="134" mass="15746">MIRSLLFLHILFTCLWVGGMIFTIFFLRPSLRELTDTAKRGLLTSLYGKFFAGVWLAILLLFLTGMAMWHGYRRDFFSNTLFHVKLFLFGIMVIIFSYIYFFLYRKGRFNAIPPLVGVNLFLAVLILLIIVYIR</sequence>
<dbReference type="HOGENOM" id="CLU_106186_1_0_0"/>
<keyword evidence="3" id="KW-1185">Reference proteome</keyword>
<accession>D3SPL4</accession>
<dbReference type="STRING" id="638303.Thal_0467"/>
<organism evidence="2 3">
    <name type="scientific">Thermocrinis albus (strain DSM 14484 / JCM 11386 / HI 11/12)</name>
    <dbReference type="NCBI Taxonomy" id="638303"/>
    <lineage>
        <taxon>Bacteria</taxon>
        <taxon>Pseudomonadati</taxon>
        <taxon>Aquificota</taxon>
        <taxon>Aquificia</taxon>
        <taxon>Aquificales</taxon>
        <taxon>Aquificaceae</taxon>
        <taxon>Thermocrinis</taxon>
    </lineage>
</organism>
<feature type="transmembrane region" description="Helical" evidence="1">
    <location>
        <begin position="81"/>
        <end position="103"/>
    </location>
</feature>
<keyword evidence="1" id="KW-0472">Membrane</keyword>
<dbReference type="RefSeq" id="WP_012991508.1">
    <property type="nucleotide sequence ID" value="NC_013894.1"/>
</dbReference>
<name>D3SPL4_THEAH</name>
<proteinExistence type="predicted"/>
<reference evidence="3" key="1">
    <citation type="journal article" date="2010" name="Stand. Genomic Sci.">
        <title>Complete genome sequence of Thermocrinis albus type strain (HI 11/12T).</title>
        <authorList>
            <person name="Wirth R."/>
            <person name="Sikorski J."/>
            <person name="Brambilla E."/>
            <person name="Misra M."/>
            <person name="Lapidus A."/>
            <person name="Copeland A."/>
            <person name="Nolan M."/>
            <person name="Lucas S."/>
            <person name="Chen F."/>
            <person name="Tice H."/>
            <person name="Cheng J.F."/>
            <person name="Han C."/>
            <person name="Detter J.C."/>
            <person name="Tapia R."/>
            <person name="Bruce D."/>
            <person name="Goodwin L."/>
            <person name="Pitluck S."/>
            <person name="Pati A."/>
            <person name="Anderson I."/>
            <person name="Ivanova N."/>
            <person name="Mavromatis K."/>
            <person name="Mikhailova N."/>
            <person name="Chen A."/>
            <person name="Palaniappan K."/>
            <person name="Bilek Y."/>
            <person name="Hader T."/>
            <person name="Land M."/>
            <person name="Hauser L."/>
            <person name="Chang Y.J."/>
            <person name="Jeffries C.D."/>
            <person name="Tindall B.J."/>
            <person name="Rohde M."/>
            <person name="Goker M."/>
            <person name="Bristow J."/>
            <person name="Eisen J.A."/>
            <person name="Markowitz V."/>
            <person name="Hugenholtz P."/>
            <person name="Kyrpides N.C."/>
            <person name="Klenk H.P."/>
        </authorList>
    </citation>
    <scope>NUCLEOTIDE SEQUENCE [LARGE SCALE GENOMIC DNA]</scope>
    <source>
        <strain evidence="3">DSM 14484 / JCM 11386 / HI 11/12</strain>
    </source>
</reference>
<dbReference type="KEGG" id="tal:Thal_0467"/>
<feature type="transmembrane region" description="Helical" evidence="1">
    <location>
        <begin position="115"/>
        <end position="133"/>
    </location>
</feature>
<keyword evidence="1" id="KW-0812">Transmembrane</keyword>
<dbReference type="eggNOG" id="COG5615">
    <property type="taxonomic scope" value="Bacteria"/>
</dbReference>
<evidence type="ECO:0000313" key="2">
    <source>
        <dbReference type="EMBL" id="ADC89101.1"/>
    </source>
</evidence>
<gene>
    <name evidence="2" type="ordered locus">Thal_0467</name>
</gene>
<feature type="transmembrane region" description="Helical" evidence="1">
    <location>
        <begin position="47"/>
        <end position="69"/>
    </location>
</feature>
<evidence type="ECO:0000313" key="3">
    <source>
        <dbReference type="Proteomes" id="UP000002043"/>
    </source>
</evidence>
<protein>
    <submittedName>
        <fullName evidence="2">Integral membrane protein-like protein</fullName>
    </submittedName>
</protein>